<name>A0A8J6NWW1_9BACT</name>
<dbReference type="Gene3D" id="3.30.1660.40">
    <property type="entry name" value="FlgT, N-terminal domain"/>
    <property type="match status" value="1"/>
</dbReference>
<dbReference type="EMBL" id="JACNJH010000174">
    <property type="protein sequence ID" value="MBC8362173.1"/>
    <property type="molecule type" value="Genomic_DNA"/>
</dbReference>
<dbReference type="InterPro" id="IPR038180">
    <property type="entry name" value="FlgT_N_sf"/>
</dbReference>
<reference evidence="1 2" key="1">
    <citation type="submission" date="2020-08" db="EMBL/GenBank/DDBJ databases">
        <title>Bridging the membrane lipid divide: bacteria of the FCB group superphylum have the potential to synthesize archaeal ether lipids.</title>
        <authorList>
            <person name="Villanueva L."/>
            <person name="Von Meijenfeldt F.A.B."/>
            <person name="Westbye A.B."/>
            <person name="Yadav S."/>
            <person name="Hopmans E.C."/>
            <person name="Dutilh B.E."/>
            <person name="Sinninghe Damste J.S."/>
        </authorList>
    </citation>
    <scope>NUCLEOTIDE SEQUENCE [LARGE SCALE GENOMIC DNA]</scope>
    <source>
        <strain evidence="1">NIOZ-UU30</strain>
    </source>
</reference>
<protein>
    <recommendedName>
        <fullName evidence="3">Flagellar assembly protein T N-terminal domain-containing protein</fullName>
    </recommendedName>
</protein>
<evidence type="ECO:0000313" key="2">
    <source>
        <dbReference type="Proteomes" id="UP000603434"/>
    </source>
</evidence>
<sequence length="400" mass="43648">MSLPSYIARTLLIILFLFPVVVPLSDAKADDQGHTKTVVVIGASTIYKNDSASAREAAISSSLISAVNMATMEILPIESVVRNFTIINKILYSKTGEFVQGYKVLTEFPSEKTYRVMVQATVSISVLEKKLSEAGIVVRQKALPKVLFLVAEQRLQDNFLNYWWRKDSAFFKAVAETSLTETLTAEGFSIINHDGIMGKEGLDAVYDRPDLNNQQVEALGNRFQAEVVVVGTSTASKMTNIMGTNIKSFKGTVMARAIRTDTGAQVASTTQSAVTANSDEIVGGREALSAAGVLAGKELASQIAAAWQKEDKQANMLEIMLEGTGNLANFVKFRNMLKDLPGVREMQIKEMKPDQAIIVVSFQGNAKKLADALILKTFESVGINIYEVSEDHLRIQLIPG</sequence>
<evidence type="ECO:0000313" key="1">
    <source>
        <dbReference type="EMBL" id="MBC8362173.1"/>
    </source>
</evidence>
<evidence type="ECO:0008006" key="3">
    <source>
        <dbReference type="Google" id="ProtNLM"/>
    </source>
</evidence>
<comment type="caution">
    <text evidence="1">The sequence shown here is derived from an EMBL/GenBank/DDBJ whole genome shotgun (WGS) entry which is preliminary data.</text>
</comment>
<gene>
    <name evidence="1" type="ORF">H8E23_12340</name>
</gene>
<dbReference type="AlphaFoldDB" id="A0A8J6NWW1"/>
<organism evidence="1 2">
    <name type="scientific">Candidatus Desulfatibia profunda</name>
    <dbReference type="NCBI Taxonomy" id="2841695"/>
    <lineage>
        <taxon>Bacteria</taxon>
        <taxon>Pseudomonadati</taxon>
        <taxon>Thermodesulfobacteriota</taxon>
        <taxon>Desulfobacteria</taxon>
        <taxon>Desulfobacterales</taxon>
        <taxon>Desulfobacterales incertae sedis</taxon>
        <taxon>Candidatus Desulfatibia</taxon>
    </lineage>
</organism>
<dbReference type="Proteomes" id="UP000603434">
    <property type="component" value="Unassembled WGS sequence"/>
</dbReference>
<proteinExistence type="predicted"/>
<accession>A0A8J6NWW1</accession>